<evidence type="ECO:0000259" key="3">
    <source>
        <dbReference type="Pfam" id="PF00582"/>
    </source>
</evidence>
<dbReference type="EMBL" id="BJXN01000014">
    <property type="protein sequence ID" value="GEM90484.1"/>
    <property type="molecule type" value="Genomic_DNA"/>
</dbReference>
<dbReference type="PANTHER" id="PTHR46268">
    <property type="entry name" value="STRESS RESPONSE PROTEIN NHAX"/>
    <property type="match status" value="1"/>
</dbReference>
<keyword evidence="2" id="KW-0963">Cytoplasm</keyword>
<dbReference type="InterPro" id="IPR006015">
    <property type="entry name" value="Universal_stress_UspA"/>
</dbReference>
<dbReference type="InterPro" id="IPR006016">
    <property type="entry name" value="UspA"/>
</dbReference>
<organism evidence="4 5">
    <name type="scientific">Oceanithermus desulfurans NBRC 100063</name>
    <dbReference type="NCBI Taxonomy" id="1227550"/>
    <lineage>
        <taxon>Bacteria</taxon>
        <taxon>Thermotogati</taxon>
        <taxon>Deinococcota</taxon>
        <taxon>Deinococci</taxon>
        <taxon>Thermales</taxon>
        <taxon>Thermaceae</taxon>
        <taxon>Oceanithermus</taxon>
    </lineage>
</organism>
<dbReference type="CDD" id="cd00293">
    <property type="entry name" value="USP-like"/>
    <property type="match status" value="1"/>
</dbReference>
<evidence type="ECO:0000313" key="4">
    <source>
        <dbReference type="EMBL" id="GEM90484.1"/>
    </source>
</evidence>
<dbReference type="SUPFAM" id="SSF52402">
    <property type="entry name" value="Adenine nucleotide alpha hydrolases-like"/>
    <property type="match status" value="1"/>
</dbReference>
<protein>
    <recommendedName>
        <fullName evidence="2">Universal stress protein</fullName>
    </recommendedName>
</protein>
<dbReference type="OrthoDB" id="9777884at2"/>
<dbReference type="GO" id="GO:0005737">
    <property type="term" value="C:cytoplasm"/>
    <property type="evidence" value="ECO:0007669"/>
    <property type="project" value="UniProtKB-SubCell"/>
</dbReference>
<accession>A0A511RLE2</accession>
<proteinExistence type="inferred from homology"/>
<dbReference type="PIRSF" id="PIRSF006276">
    <property type="entry name" value="UspA"/>
    <property type="match status" value="1"/>
</dbReference>
<evidence type="ECO:0000256" key="1">
    <source>
        <dbReference type="ARBA" id="ARBA00008791"/>
    </source>
</evidence>
<dbReference type="Gene3D" id="3.40.50.620">
    <property type="entry name" value="HUPs"/>
    <property type="match status" value="1"/>
</dbReference>
<evidence type="ECO:0000313" key="5">
    <source>
        <dbReference type="Proteomes" id="UP000321827"/>
    </source>
</evidence>
<name>A0A511RLE2_9DEIN</name>
<feature type="domain" description="UspA" evidence="3">
    <location>
        <begin position="1"/>
        <end position="142"/>
    </location>
</feature>
<comment type="caution">
    <text evidence="4">The sequence shown here is derived from an EMBL/GenBank/DDBJ whole genome shotgun (WGS) entry which is preliminary data.</text>
</comment>
<dbReference type="Pfam" id="PF00582">
    <property type="entry name" value="Usp"/>
    <property type="match status" value="1"/>
</dbReference>
<comment type="similarity">
    <text evidence="1 2">Belongs to the universal stress protein A family.</text>
</comment>
<sequence>MYKRVLLPTDGSPCSEQALREGFELVKSCGAEATVLYVIENPLLTLPMLPEGIPYEADLYEDLKKAAEEVLASARKIAEEAGVPVNTIMHEGQPVPTIVEFAKDYDLIVMGTHGRGGLEKLILGSVTEGVLHRTETSVLVIHCKRKRA</sequence>
<dbReference type="PANTHER" id="PTHR46268:SF6">
    <property type="entry name" value="UNIVERSAL STRESS PROTEIN UP12"/>
    <property type="match status" value="1"/>
</dbReference>
<dbReference type="InterPro" id="IPR014729">
    <property type="entry name" value="Rossmann-like_a/b/a_fold"/>
</dbReference>
<reference evidence="4 5" key="1">
    <citation type="submission" date="2019-07" db="EMBL/GenBank/DDBJ databases">
        <title>Whole genome shotgun sequence of Oceanithermus desulfurans NBRC 100063.</title>
        <authorList>
            <person name="Hosoyama A."/>
            <person name="Uohara A."/>
            <person name="Ohji S."/>
            <person name="Ichikawa N."/>
        </authorList>
    </citation>
    <scope>NUCLEOTIDE SEQUENCE [LARGE SCALE GENOMIC DNA]</scope>
    <source>
        <strain evidence="4 5">NBRC 100063</strain>
    </source>
</reference>
<dbReference type="RefSeq" id="WP_147148254.1">
    <property type="nucleotide sequence ID" value="NZ_BJXN01000014.1"/>
</dbReference>
<evidence type="ECO:0000256" key="2">
    <source>
        <dbReference type="PIRNR" id="PIRNR006276"/>
    </source>
</evidence>
<gene>
    <name evidence="4" type="ORF">ODE01S_19180</name>
</gene>
<dbReference type="PRINTS" id="PR01438">
    <property type="entry name" value="UNVRSLSTRESS"/>
</dbReference>
<dbReference type="Proteomes" id="UP000321827">
    <property type="component" value="Unassembled WGS sequence"/>
</dbReference>
<dbReference type="AlphaFoldDB" id="A0A511RLE2"/>
<comment type="subcellular location">
    <subcellularLocation>
        <location evidence="2">Cytoplasm</location>
    </subcellularLocation>
</comment>